<gene>
    <name evidence="2" type="ORF">LCGC14_0428980</name>
</gene>
<organism evidence="2">
    <name type="scientific">marine sediment metagenome</name>
    <dbReference type="NCBI Taxonomy" id="412755"/>
    <lineage>
        <taxon>unclassified sequences</taxon>
        <taxon>metagenomes</taxon>
        <taxon>ecological metagenomes</taxon>
    </lineage>
</organism>
<evidence type="ECO:0000313" key="2">
    <source>
        <dbReference type="EMBL" id="KKN70625.1"/>
    </source>
</evidence>
<accession>A0A0F9SNM4</accession>
<comment type="caution">
    <text evidence="2">The sequence shown here is derived from an EMBL/GenBank/DDBJ whole genome shotgun (WGS) entry which is preliminary data.</text>
</comment>
<proteinExistence type="predicted"/>
<evidence type="ECO:0000256" key="1">
    <source>
        <dbReference type="SAM" id="MobiDB-lite"/>
    </source>
</evidence>
<sequence length="103" mass="11819">MPTIDLQAQVNQILCGDNPWAPFAPGYVIVGFEVQRKVWEGDPDLDGWDNIRSVEVVARFANAHDAEVHEKILREQRVPHRSYETVPIQVRIPNTETNKKKET</sequence>
<protein>
    <submittedName>
        <fullName evidence="2">Uncharacterized protein</fullName>
    </submittedName>
</protein>
<reference evidence="2" key="1">
    <citation type="journal article" date="2015" name="Nature">
        <title>Complex archaea that bridge the gap between prokaryotes and eukaryotes.</title>
        <authorList>
            <person name="Spang A."/>
            <person name="Saw J.H."/>
            <person name="Jorgensen S.L."/>
            <person name="Zaremba-Niedzwiedzka K."/>
            <person name="Martijn J."/>
            <person name="Lind A.E."/>
            <person name="van Eijk R."/>
            <person name="Schleper C."/>
            <person name="Guy L."/>
            <person name="Ettema T.J."/>
        </authorList>
    </citation>
    <scope>NUCLEOTIDE SEQUENCE</scope>
</reference>
<dbReference type="EMBL" id="LAZR01000400">
    <property type="protein sequence ID" value="KKN70625.1"/>
    <property type="molecule type" value="Genomic_DNA"/>
</dbReference>
<dbReference type="AlphaFoldDB" id="A0A0F9SNM4"/>
<feature type="region of interest" description="Disordered" evidence="1">
    <location>
        <begin position="84"/>
        <end position="103"/>
    </location>
</feature>
<name>A0A0F9SNM4_9ZZZZ</name>